<dbReference type="STRING" id="696281.Desru_2152"/>
<reference evidence="9" key="1">
    <citation type="submission" date="2011-05" db="EMBL/GenBank/DDBJ databases">
        <title>Complete sequence of Desulfotomaculum ruminis DSM 2154.</title>
        <authorList>
            <person name="Lucas S."/>
            <person name="Copeland A."/>
            <person name="Lapidus A."/>
            <person name="Cheng J.-F."/>
            <person name="Goodwin L."/>
            <person name="Pitluck S."/>
            <person name="Lu M."/>
            <person name="Detter J.C."/>
            <person name="Han C."/>
            <person name="Tapia R."/>
            <person name="Land M."/>
            <person name="Hauser L."/>
            <person name="Kyrpides N."/>
            <person name="Ivanova N."/>
            <person name="Mikhailova N."/>
            <person name="Pagani I."/>
            <person name="Stams A.J.M."/>
            <person name="Plugge C.M."/>
            <person name="Muyzer G."/>
            <person name="Kuever J."/>
            <person name="Parshina S.N."/>
            <person name="Ivanova A.E."/>
            <person name="Nazina T.N."/>
            <person name="Brambilla E."/>
            <person name="Spring S."/>
            <person name="Klenk H.-P."/>
            <person name="Woyke T."/>
        </authorList>
    </citation>
    <scope>NUCLEOTIDE SEQUENCE [LARGE SCALE GENOMIC DNA]</scope>
    <source>
        <strain evidence="9">ATCC 23193 / DSM 2154 / NCIB 8452 / DL</strain>
    </source>
</reference>
<dbReference type="Pfam" id="PF03773">
    <property type="entry name" value="ArsP_1"/>
    <property type="match status" value="1"/>
</dbReference>
<evidence type="ECO:0000256" key="4">
    <source>
        <dbReference type="ARBA" id="ARBA00022692"/>
    </source>
</evidence>
<dbReference type="GO" id="GO:0005886">
    <property type="term" value="C:plasma membrane"/>
    <property type="evidence" value="ECO:0007669"/>
    <property type="project" value="UniProtKB-SubCell"/>
</dbReference>
<dbReference type="EMBL" id="CP002780">
    <property type="protein sequence ID" value="AEG60402.1"/>
    <property type="molecule type" value="Genomic_DNA"/>
</dbReference>
<dbReference type="PANTHER" id="PTHR34184:SF4">
    <property type="entry name" value="UPF0718 PROTEIN YCGR"/>
    <property type="match status" value="1"/>
</dbReference>
<feature type="transmembrane region" description="Helical" evidence="7">
    <location>
        <begin position="258"/>
        <end position="274"/>
    </location>
</feature>
<accession>F6DKM7</accession>
<evidence type="ECO:0000256" key="3">
    <source>
        <dbReference type="ARBA" id="ARBA00022475"/>
    </source>
</evidence>
<gene>
    <name evidence="8" type="ordered locus">Desru_2152</name>
</gene>
<dbReference type="KEGG" id="dru:Desru_2152"/>
<feature type="transmembrane region" description="Helical" evidence="7">
    <location>
        <begin position="130"/>
        <end position="153"/>
    </location>
</feature>
<proteinExistence type="inferred from homology"/>
<evidence type="ECO:0000256" key="1">
    <source>
        <dbReference type="ARBA" id="ARBA00004651"/>
    </source>
</evidence>
<feature type="transmembrane region" description="Helical" evidence="7">
    <location>
        <begin position="53"/>
        <end position="73"/>
    </location>
</feature>
<protein>
    <submittedName>
        <fullName evidence="8">Permease</fullName>
    </submittedName>
</protein>
<keyword evidence="6 7" id="KW-0472">Membrane</keyword>
<dbReference type="RefSeq" id="WP_013842162.1">
    <property type="nucleotide sequence ID" value="NC_015589.1"/>
</dbReference>
<dbReference type="InterPro" id="IPR052923">
    <property type="entry name" value="UPF0718"/>
</dbReference>
<dbReference type="eggNOG" id="COG0701">
    <property type="taxonomic scope" value="Bacteria"/>
</dbReference>
<feature type="transmembrane region" description="Helical" evidence="7">
    <location>
        <begin position="225"/>
        <end position="246"/>
    </location>
</feature>
<feature type="transmembrane region" description="Helical" evidence="7">
    <location>
        <begin position="321"/>
        <end position="340"/>
    </location>
</feature>
<reference evidence="8 9" key="2">
    <citation type="journal article" date="2012" name="Stand. Genomic Sci.">
        <title>Complete genome sequence of the sulfate-reducing firmicute Desulfotomaculum ruminis type strain (DL(T)).</title>
        <authorList>
            <person name="Spring S."/>
            <person name="Visser M."/>
            <person name="Lu M."/>
            <person name="Copeland A."/>
            <person name="Lapidus A."/>
            <person name="Lucas S."/>
            <person name="Cheng J.F."/>
            <person name="Han C."/>
            <person name="Tapia R."/>
            <person name="Goodwin L.A."/>
            <person name="Pitluck S."/>
            <person name="Ivanova N."/>
            <person name="Land M."/>
            <person name="Hauser L."/>
            <person name="Larimer F."/>
            <person name="Rohde M."/>
            <person name="Goker M."/>
            <person name="Detter J.C."/>
            <person name="Kyrpides N.C."/>
            <person name="Woyke T."/>
            <person name="Schaap P.J."/>
            <person name="Plugge C.M."/>
            <person name="Muyzer G."/>
            <person name="Kuever J."/>
            <person name="Pereira I.A."/>
            <person name="Parshina S.N."/>
            <person name="Bernier-Latmani R."/>
            <person name="Stams A.J."/>
            <person name="Klenk H.P."/>
        </authorList>
    </citation>
    <scope>NUCLEOTIDE SEQUENCE [LARGE SCALE GENOMIC DNA]</scope>
    <source>
        <strain evidence="9">ATCC 23193 / DSM 2154 / NCIB 8452 / DL</strain>
    </source>
</reference>
<evidence type="ECO:0000313" key="9">
    <source>
        <dbReference type="Proteomes" id="UP000009234"/>
    </source>
</evidence>
<sequence length="348" mass="38345">MLRSAVYKGRSITFLLLLLIVINLMAVFAAQLQRIPGGFFQELSQGAFGNLQVIFFSIIIEALPFVILGVLGSTLLEVFVSPELIQRLLPRTWFLGIMVSGLLGFLFPFCECGLVPIVKRLMEKGVPAPLATVFLLTAPVVNPVVGMATHFAFMRQPEFVLWRLGGAYLLAITVGFLLLRHWSERLPLKPGTGYYCGCGFSHGNELNRSFGGKIRRVFAHSQEEFFGIVYYLIIGAFLASASQVFLPREWLTQAGSHATGSVGVMMSMAFLLSLCSGADAFVANTFVNTFTPGSILAFMIFGPMVDLKNLLMMLAVFKKRFVITLVFWVATLSFLLGVAINKTAVMIR</sequence>
<keyword evidence="5 7" id="KW-1133">Transmembrane helix</keyword>
<feature type="transmembrane region" description="Helical" evidence="7">
    <location>
        <begin position="12"/>
        <end position="32"/>
    </location>
</feature>
<evidence type="ECO:0000256" key="5">
    <source>
        <dbReference type="ARBA" id="ARBA00022989"/>
    </source>
</evidence>
<dbReference type="InterPro" id="IPR005524">
    <property type="entry name" value="DUF318"/>
</dbReference>
<comment type="subcellular location">
    <subcellularLocation>
        <location evidence="1">Cell membrane</location>
        <topology evidence="1">Multi-pass membrane protein</topology>
    </subcellularLocation>
</comment>
<dbReference type="Proteomes" id="UP000009234">
    <property type="component" value="Chromosome"/>
</dbReference>
<dbReference type="AlphaFoldDB" id="F6DKM7"/>
<evidence type="ECO:0000313" key="8">
    <source>
        <dbReference type="EMBL" id="AEG60402.1"/>
    </source>
</evidence>
<feature type="transmembrane region" description="Helical" evidence="7">
    <location>
        <begin position="93"/>
        <end position="118"/>
    </location>
</feature>
<organism evidence="8 9">
    <name type="scientific">Desulforamulus ruminis (strain ATCC 23193 / DSM 2154 / NCIMB 8452 / DL)</name>
    <name type="common">Desulfotomaculum ruminis</name>
    <dbReference type="NCBI Taxonomy" id="696281"/>
    <lineage>
        <taxon>Bacteria</taxon>
        <taxon>Bacillati</taxon>
        <taxon>Bacillota</taxon>
        <taxon>Clostridia</taxon>
        <taxon>Eubacteriales</taxon>
        <taxon>Peptococcaceae</taxon>
        <taxon>Desulforamulus</taxon>
    </lineage>
</organism>
<dbReference type="PANTHER" id="PTHR34184">
    <property type="entry name" value="UPF0718 PROTEIN YCGR"/>
    <property type="match status" value="1"/>
</dbReference>
<evidence type="ECO:0000256" key="7">
    <source>
        <dbReference type="SAM" id="Phobius"/>
    </source>
</evidence>
<keyword evidence="4 7" id="KW-0812">Transmembrane</keyword>
<evidence type="ECO:0000256" key="2">
    <source>
        <dbReference type="ARBA" id="ARBA00006386"/>
    </source>
</evidence>
<feature type="transmembrane region" description="Helical" evidence="7">
    <location>
        <begin position="159"/>
        <end position="179"/>
    </location>
</feature>
<dbReference type="HOGENOM" id="CLU_039914_2_0_9"/>
<evidence type="ECO:0000256" key="6">
    <source>
        <dbReference type="ARBA" id="ARBA00023136"/>
    </source>
</evidence>
<keyword evidence="3" id="KW-1003">Cell membrane</keyword>
<dbReference type="OrthoDB" id="9777774at2"/>
<keyword evidence="9" id="KW-1185">Reference proteome</keyword>
<comment type="similarity">
    <text evidence="2">Belongs to the UPF0718 family.</text>
</comment>
<name>F6DKM7_DESRL</name>